<protein>
    <submittedName>
        <fullName evidence="3">Uncharacterized protein</fullName>
    </submittedName>
</protein>
<evidence type="ECO:0000313" key="3">
    <source>
        <dbReference type="EMBL" id="RUS71425.1"/>
    </source>
</evidence>
<feature type="non-terminal residue" evidence="3">
    <location>
        <position position="101"/>
    </location>
</feature>
<reference evidence="3 4" key="1">
    <citation type="submission" date="2019-01" db="EMBL/GenBank/DDBJ databases">
        <title>A draft genome assembly of the solar-powered sea slug Elysia chlorotica.</title>
        <authorList>
            <person name="Cai H."/>
            <person name="Li Q."/>
            <person name="Fang X."/>
            <person name="Li J."/>
            <person name="Curtis N.E."/>
            <person name="Altenburger A."/>
            <person name="Shibata T."/>
            <person name="Feng M."/>
            <person name="Maeda T."/>
            <person name="Schwartz J.A."/>
            <person name="Shigenobu S."/>
            <person name="Lundholm N."/>
            <person name="Nishiyama T."/>
            <person name="Yang H."/>
            <person name="Hasebe M."/>
            <person name="Li S."/>
            <person name="Pierce S.K."/>
            <person name="Wang J."/>
        </authorList>
    </citation>
    <scope>NUCLEOTIDE SEQUENCE [LARGE SCALE GENOMIC DNA]</scope>
    <source>
        <strain evidence="3">EC2010</strain>
        <tissue evidence="3">Whole organism of an adult</tissue>
    </source>
</reference>
<keyword evidence="2" id="KW-0472">Membrane</keyword>
<keyword evidence="4" id="KW-1185">Reference proteome</keyword>
<organism evidence="3 4">
    <name type="scientific">Elysia chlorotica</name>
    <name type="common">Eastern emerald elysia</name>
    <name type="synonym">Sea slug</name>
    <dbReference type="NCBI Taxonomy" id="188477"/>
    <lineage>
        <taxon>Eukaryota</taxon>
        <taxon>Metazoa</taxon>
        <taxon>Spiralia</taxon>
        <taxon>Lophotrochozoa</taxon>
        <taxon>Mollusca</taxon>
        <taxon>Gastropoda</taxon>
        <taxon>Heterobranchia</taxon>
        <taxon>Euthyneura</taxon>
        <taxon>Panpulmonata</taxon>
        <taxon>Sacoglossa</taxon>
        <taxon>Placobranchoidea</taxon>
        <taxon>Plakobranchidae</taxon>
        <taxon>Elysia</taxon>
    </lineage>
</organism>
<evidence type="ECO:0000313" key="4">
    <source>
        <dbReference type="Proteomes" id="UP000271974"/>
    </source>
</evidence>
<dbReference type="OrthoDB" id="6509908at2759"/>
<gene>
    <name evidence="3" type="ORF">EGW08_020808</name>
</gene>
<dbReference type="EMBL" id="RQTK01001213">
    <property type="protein sequence ID" value="RUS71425.1"/>
    <property type="molecule type" value="Genomic_DNA"/>
</dbReference>
<proteinExistence type="predicted"/>
<evidence type="ECO:0000256" key="1">
    <source>
        <dbReference type="SAM" id="MobiDB-lite"/>
    </source>
</evidence>
<comment type="caution">
    <text evidence="3">The sequence shown here is derived from an EMBL/GenBank/DDBJ whole genome shotgun (WGS) entry which is preliminary data.</text>
</comment>
<feature type="transmembrane region" description="Helical" evidence="2">
    <location>
        <begin position="20"/>
        <end position="38"/>
    </location>
</feature>
<dbReference type="AlphaFoldDB" id="A0A433SQC2"/>
<dbReference type="Proteomes" id="UP000271974">
    <property type="component" value="Unassembled WGS sequence"/>
</dbReference>
<keyword evidence="2" id="KW-1133">Transmembrane helix</keyword>
<feature type="compositionally biased region" description="Polar residues" evidence="1">
    <location>
        <begin position="65"/>
        <end position="81"/>
    </location>
</feature>
<evidence type="ECO:0000256" key="2">
    <source>
        <dbReference type="SAM" id="Phobius"/>
    </source>
</evidence>
<sequence>MVVSTQMMRMLTDHYGLSGAYLVLGALEMHGIAAALLLRPVAAYRGVTFKSDNLESPEEEVTFITASTSMATSPSENSTGRTGMVDFSAHKPPTGAETVKV</sequence>
<feature type="region of interest" description="Disordered" evidence="1">
    <location>
        <begin position="65"/>
        <end position="101"/>
    </location>
</feature>
<accession>A0A433SQC2</accession>
<keyword evidence="2" id="KW-0812">Transmembrane</keyword>
<name>A0A433SQC2_ELYCH</name>